<evidence type="ECO:0000256" key="3">
    <source>
        <dbReference type="ARBA" id="ARBA00007931"/>
    </source>
</evidence>
<evidence type="ECO:0000256" key="5">
    <source>
        <dbReference type="ARBA" id="ARBA00022670"/>
    </source>
</evidence>
<keyword evidence="9" id="KW-0862">Zinc</keyword>
<dbReference type="CDD" id="cd06158">
    <property type="entry name" value="S2P-M50_like_1"/>
    <property type="match status" value="1"/>
</dbReference>
<evidence type="ECO:0000256" key="8">
    <source>
        <dbReference type="ARBA" id="ARBA00022801"/>
    </source>
</evidence>
<evidence type="ECO:0000256" key="9">
    <source>
        <dbReference type="ARBA" id="ARBA00022833"/>
    </source>
</evidence>
<dbReference type="GO" id="GO:0005886">
    <property type="term" value="C:plasma membrane"/>
    <property type="evidence" value="ECO:0007669"/>
    <property type="project" value="UniProtKB-SubCell"/>
</dbReference>
<keyword evidence="7" id="KW-0479">Metal-binding</keyword>
<keyword evidence="5 15" id="KW-0645">Protease</keyword>
<sequence>MIFDLIYGRLNFTSALAGILACLLIIFLVLPFHEWAHGFAAYKLGDKTAKYSGRLSFNPLTHIDPMGALCLLLFNFGWAKPVPVDPRYFKNPKAGMAIVALAGPMANLVAAVAGGLLLNAAVFFGGIQILTGGFLFYVYLFLQYYFTINVFLAVFNLIPIPPLDGSKILFMFLPDKWLYNIYRYQQFFFIAIYVLLFTGVLSVPMNAASGAIQNGILWLTRLPFLPFV</sequence>
<reference evidence="15" key="2">
    <citation type="journal article" date="2021" name="PeerJ">
        <title>Extensive microbial diversity within the chicken gut microbiome revealed by metagenomics and culture.</title>
        <authorList>
            <person name="Gilroy R."/>
            <person name="Ravi A."/>
            <person name="Getino M."/>
            <person name="Pursley I."/>
            <person name="Horton D.L."/>
            <person name="Alikhan N.F."/>
            <person name="Baker D."/>
            <person name="Gharbi K."/>
            <person name="Hall N."/>
            <person name="Watson M."/>
            <person name="Adriaenssens E.M."/>
            <person name="Foster-Nyarko E."/>
            <person name="Jarju S."/>
            <person name="Secka A."/>
            <person name="Antonio M."/>
            <person name="Oren A."/>
            <person name="Chaudhuri R.R."/>
            <person name="La Ragione R."/>
            <person name="Hildebrand F."/>
            <person name="Pallen M.J."/>
        </authorList>
    </citation>
    <scope>NUCLEOTIDE SEQUENCE</scope>
    <source>
        <strain evidence="15">ChiSjej1B19-3389</strain>
    </source>
</reference>
<dbReference type="InterPro" id="IPR008915">
    <property type="entry name" value="Peptidase_M50"/>
</dbReference>
<evidence type="ECO:0000256" key="7">
    <source>
        <dbReference type="ARBA" id="ARBA00022723"/>
    </source>
</evidence>
<keyword evidence="6 13" id="KW-0812">Transmembrane</keyword>
<dbReference type="Pfam" id="PF02163">
    <property type="entry name" value="Peptidase_M50"/>
    <property type="match status" value="1"/>
</dbReference>
<evidence type="ECO:0000313" key="16">
    <source>
        <dbReference type="Proteomes" id="UP000886787"/>
    </source>
</evidence>
<dbReference type="EMBL" id="DVFW01000007">
    <property type="protein sequence ID" value="HIQ79884.1"/>
    <property type="molecule type" value="Genomic_DNA"/>
</dbReference>
<evidence type="ECO:0000256" key="11">
    <source>
        <dbReference type="ARBA" id="ARBA00023049"/>
    </source>
</evidence>
<dbReference type="GO" id="GO:0008237">
    <property type="term" value="F:metallopeptidase activity"/>
    <property type="evidence" value="ECO:0007669"/>
    <property type="project" value="UniProtKB-KW"/>
</dbReference>
<evidence type="ECO:0000256" key="10">
    <source>
        <dbReference type="ARBA" id="ARBA00022989"/>
    </source>
</evidence>
<keyword evidence="10 13" id="KW-1133">Transmembrane helix</keyword>
<evidence type="ECO:0000256" key="12">
    <source>
        <dbReference type="ARBA" id="ARBA00023136"/>
    </source>
</evidence>
<name>A0A9D0ZGI3_9FIRM</name>
<dbReference type="GO" id="GO:0006508">
    <property type="term" value="P:proteolysis"/>
    <property type="evidence" value="ECO:0007669"/>
    <property type="project" value="UniProtKB-KW"/>
</dbReference>
<keyword evidence="11" id="KW-0482">Metalloprotease</keyword>
<protein>
    <submittedName>
        <fullName evidence="15">Site-2 protease family protein</fullName>
    </submittedName>
</protein>
<comment type="similarity">
    <text evidence="3">Belongs to the peptidase M50B family.</text>
</comment>
<feature type="transmembrane region" description="Helical" evidence="13">
    <location>
        <begin position="181"/>
        <end position="203"/>
    </location>
</feature>
<evidence type="ECO:0000256" key="4">
    <source>
        <dbReference type="ARBA" id="ARBA00022475"/>
    </source>
</evidence>
<evidence type="ECO:0000256" key="6">
    <source>
        <dbReference type="ARBA" id="ARBA00022692"/>
    </source>
</evidence>
<feature type="transmembrane region" description="Helical" evidence="13">
    <location>
        <begin position="98"/>
        <end position="124"/>
    </location>
</feature>
<evidence type="ECO:0000256" key="1">
    <source>
        <dbReference type="ARBA" id="ARBA00001947"/>
    </source>
</evidence>
<proteinExistence type="inferred from homology"/>
<evidence type="ECO:0000313" key="15">
    <source>
        <dbReference type="EMBL" id="HIQ79884.1"/>
    </source>
</evidence>
<dbReference type="PANTHER" id="PTHR35864">
    <property type="entry name" value="ZINC METALLOPROTEASE MJ0611-RELATED"/>
    <property type="match status" value="1"/>
</dbReference>
<dbReference type="PANTHER" id="PTHR35864:SF1">
    <property type="entry name" value="ZINC METALLOPROTEASE YWHC-RELATED"/>
    <property type="match status" value="1"/>
</dbReference>
<evidence type="ECO:0000259" key="14">
    <source>
        <dbReference type="Pfam" id="PF02163"/>
    </source>
</evidence>
<gene>
    <name evidence="15" type="ORF">IAD32_01205</name>
</gene>
<reference evidence="15" key="1">
    <citation type="submission" date="2020-10" db="EMBL/GenBank/DDBJ databases">
        <authorList>
            <person name="Gilroy R."/>
        </authorList>
    </citation>
    <scope>NUCLEOTIDE SEQUENCE</scope>
    <source>
        <strain evidence="15">ChiSjej1B19-3389</strain>
    </source>
</reference>
<dbReference type="AlphaFoldDB" id="A0A9D0ZGI3"/>
<dbReference type="Proteomes" id="UP000886787">
    <property type="component" value="Unassembled WGS sequence"/>
</dbReference>
<keyword evidence="4" id="KW-1003">Cell membrane</keyword>
<feature type="transmembrane region" description="Helical" evidence="13">
    <location>
        <begin position="12"/>
        <end position="36"/>
    </location>
</feature>
<dbReference type="InterPro" id="IPR044537">
    <property type="entry name" value="Rip2-like"/>
</dbReference>
<keyword evidence="8" id="KW-0378">Hydrolase</keyword>
<evidence type="ECO:0000256" key="13">
    <source>
        <dbReference type="SAM" id="Phobius"/>
    </source>
</evidence>
<evidence type="ECO:0000256" key="2">
    <source>
        <dbReference type="ARBA" id="ARBA00004651"/>
    </source>
</evidence>
<keyword evidence="12 13" id="KW-0472">Membrane</keyword>
<dbReference type="InterPro" id="IPR052348">
    <property type="entry name" value="Metallopeptidase_M50B"/>
</dbReference>
<comment type="cofactor">
    <cofactor evidence="1">
        <name>Zn(2+)</name>
        <dbReference type="ChEBI" id="CHEBI:29105"/>
    </cofactor>
</comment>
<comment type="caution">
    <text evidence="15">The sequence shown here is derived from an EMBL/GenBank/DDBJ whole genome shotgun (WGS) entry which is preliminary data.</text>
</comment>
<dbReference type="GO" id="GO:0046872">
    <property type="term" value="F:metal ion binding"/>
    <property type="evidence" value="ECO:0007669"/>
    <property type="project" value="UniProtKB-KW"/>
</dbReference>
<comment type="subcellular location">
    <subcellularLocation>
        <location evidence="2">Cell membrane</location>
        <topology evidence="2">Multi-pass membrane protein</topology>
    </subcellularLocation>
</comment>
<organism evidence="15 16">
    <name type="scientific">Candidatus Scatavimonas merdigallinarum</name>
    <dbReference type="NCBI Taxonomy" id="2840914"/>
    <lineage>
        <taxon>Bacteria</taxon>
        <taxon>Bacillati</taxon>
        <taxon>Bacillota</taxon>
        <taxon>Clostridia</taxon>
        <taxon>Eubacteriales</taxon>
        <taxon>Oscillospiraceae</taxon>
        <taxon>Oscillospiraceae incertae sedis</taxon>
        <taxon>Candidatus Scatavimonas</taxon>
    </lineage>
</organism>
<accession>A0A9D0ZGI3</accession>
<feature type="domain" description="Peptidase M50" evidence="14">
    <location>
        <begin position="140"/>
        <end position="174"/>
    </location>
</feature>